<dbReference type="GO" id="GO:0006401">
    <property type="term" value="P:RNA catabolic process"/>
    <property type="evidence" value="ECO:0007669"/>
    <property type="project" value="InterPro"/>
</dbReference>
<dbReference type="EMBL" id="QQNH01000001">
    <property type="protein sequence ID" value="RDE10588.1"/>
    <property type="molecule type" value="Genomic_DNA"/>
</dbReference>
<comment type="similarity">
    <text evidence="1">Belongs to the YoeB family.</text>
</comment>
<protein>
    <recommendedName>
        <fullName evidence="6">Putative mRNA interferase YoeB</fullName>
    </recommendedName>
</protein>
<comment type="caution">
    <text evidence="7">The sequence shown here is derived from an EMBL/GenBank/DDBJ whole genome shotgun (WGS) entry which is preliminary data.</text>
</comment>
<keyword evidence="3" id="KW-0540">Nuclease</keyword>
<dbReference type="GO" id="GO:0098795">
    <property type="term" value="P:global gene silencing by mRNA cleavage"/>
    <property type="evidence" value="ECO:0007669"/>
    <property type="project" value="TreeGrafter"/>
</dbReference>
<reference evidence="8" key="1">
    <citation type="submission" date="2018-07" db="EMBL/GenBank/DDBJ databases">
        <authorList>
            <person name="Liu B.-T."/>
            <person name="Du Z."/>
        </authorList>
    </citation>
    <scope>NUCLEOTIDE SEQUENCE [LARGE SCALE GENOMIC DNA]</scope>
    <source>
        <strain evidence="8">XYN52</strain>
    </source>
</reference>
<evidence type="ECO:0000313" key="7">
    <source>
        <dbReference type="EMBL" id="RDE10588.1"/>
    </source>
</evidence>
<keyword evidence="2" id="KW-1277">Toxin-antitoxin system</keyword>
<evidence type="ECO:0000256" key="6">
    <source>
        <dbReference type="ARBA" id="ARBA00030388"/>
    </source>
</evidence>
<keyword evidence="5" id="KW-0378">Hydrolase</keyword>
<dbReference type="Pfam" id="PF06769">
    <property type="entry name" value="YoeB_toxin"/>
    <property type="match status" value="1"/>
</dbReference>
<dbReference type="AlphaFoldDB" id="A0A369W7L6"/>
<dbReference type="GO" id="GO:0016787">
    <property type="term" value="F:hydrolase activity"/>
    <property type="evidence" value="ECO:0007669"/>
    <property type="project" value="UniProtKB-KW"/>
</dbReference>
<dbReference type="InterPro" id="IPR035093">
    <property type="entry name" value="RelE/ParE_toxin_dom_sf"/>
</dbReference>
<evidence type="ECO:0000256" key="3">
    <source>
        <dbReference type="ARBA" id="ARBA00022722"/>
    </source>
</evidence>
<dbReference type="GO" id="GO:0004519">
    <property type="term" value="F:endonuclease activity"/>
    <property type="evidence" value="ECO:0007669"/>
    <property type="project" value="UniProtKB-KW"/>
</dbReference>
<name>A0A369W7L6_9HYPH</name>
<dbReference type="OrthoDB" id="9801102at2"/>
<dbReference type="PANTHER" id="PTHR38039">
    <property type="entry name" value="TOXIN YOEB"/>
    <property type="match status" value="1"/>
</dbReference>
<dbReference type="Gene3D" id="3.30.2310.20">
    <property type="entry name" value="RelE-like"/>
    <property type="match status" value="1"/>
</dbReference>
<proteinExistence type="inferred from homology"/>
<dbReference type="PANTHER" id="PTHR38039:SF1">
    <property type="entry name" value="TOXIN YOEB"/>
    <property type="match status" value="1"/>
</dbReference>
<evidence type="ECO:0000256" key="1">
    <source>
        <dbReference type="ARBA" id="ARBA00008172"/>
    </source>
</evidence>
<accession>A0A369W7L6</accession>
<dbReference type="RefSeq" id="WP_114644306.1">
    <property type="nucleotide sequence ID" value="NZ_QQNH01000001.1"/>
</dbReference>
<keyword evidence="4" id="KW-0255">Endonuclease</keyword>
<keyword evidence="8" id="KW-1185">Reference proteome</keyword>
<gene>
    <name evidence="7" type="ORF">DVH29_01165</name>
</gene>
<evidence type="ECO:0000313" key="8">
    <source>
        <dbReference type="Proteomes" id="UP000253759"/>
    </source>
</evidence>
<evidence type="ECO:0000256" key="5">
    <source>
        <dbReference type="ARBA" id="ARBA00022801"/>
    </source>
</evidence>
<dbReference type="Proteomes" id="UP000253759">
    <property type="component" value="Unassembled WGS sequence"/>
</dbReference>
<dbReference type="InterPro" id="IPR009614">
    <property type="entry name" value="YoeB_toxin"/>
</dbReference>
<sequence length="88" mass="10435">MRLVFSAQSWSEYQYWLEADPDMVRRINALLAECSRHPFKGRGKPEPLRGDLSGWWSRRITREHRLVYRVTGIGAAQSLEIAQLRYHY</sequence>
<evidence type="ECO:0000256" key="2">
    <source>
        <dbReference type="ARBA" id="ARBA00022649"/>
    </source>
</evidence>
<evidence type="ECO:0000256" key="4">
    <source>
        <dbReference type="ARBA" id="ARBA00022759"/>
    </source>
</evidence>
<organism evidence="7 8">
    <name type="scientific">Pelagibacterium lacus</name>
    <dbReference type="NCBI Taxonomy" id="2282655"/>
    <lineage>
        <taxon>Bacteria</taxon>
        <taxon>Pseudomonadati</taxon>
        <taxon>Pseudomonadota</taxon>
        <taxon>Alphaproteobacteria</taxon>
        <taxon>Hyphomicrobiales</taxon>
        <taxon>Devosiaceae</taxon>
        <taxon>Pelagibacterium</taxon>
    </lineage>
</organism>
<dbReference type="NCBIfam" id="TIGR02116">
    <property type="entry name" value="toxin_Txe_YoeB"/>
    <property type="match status" value="1"/>
</dbReference>
<dbReference type="SUPFAM" id="SSF143011">
    <property type="entry name" value="RelE-like"/>
    <property type="match status" value="1"/>
</dbReference>